<feature type="non-terminal residue" evidence="2">
    <location>
        <position position="112"/>
    </location>
</feature>
<keyword evidence="3" id="KW-1185">Reference proteome</keyword>
<name>A0ABQ5JTF8_9EUKA</name>
<evidence type="ECO:0000256" key="1">
    <source>
        <dbReference type="SAM" id="MobiDB-lite"/>
    </source>
</evidence>
<dbReference type="SUPFAM" id="SSF56672">
    <property type="entry name" value="DNA/RNA polymerases"/>
    <property type="match status" value="1"/>
</dbReference>
<evidence type="ECO:0000313" key="3">
    <source>
        <dbReference type="Proteomes" id="UP001057375"/>
    </source>
</evidence>
<dbReference type="Proteomes" id="UP001057375">
    <property type="component" value="Unassembled WGS sequence"/>
</dbReference>
<evidence type="ECO:0000313" key="2">
    <source>
        <dbReference type="EMBL" id="GKT16512.1"/>
    </source>
</evidence>
<comment type="caution">
    <text evidence="2">The sequence shown here is derived from an EMBL/GenBank/DDBJ whole genome shotgun (WGS) entry which is preliminary data.</text>
</comment>
<protein>
    <submittedName>
        <fullName evidence="2">Transposon Ty3-I Gag-Pol polyprotein</fullName>
    </submittedName>
</protein>
<dbReference type="EMBL" id="BQXS01005985">
    <property type="protein sequence ID" value="GKT16512.1"/>
    <property type="molecule type" value="Genomic_DNA"/>
</dbReference>
<accession>A0ABQ5JTF8</accession>
<dbReference type="InterPro" id="IPR043128">
    <property type="entry name" value="Rev_trsase/Diguanyl_cyclase"/>
</dbReference>
<feature type="compositionally biased region" description="Basic and acidic residues" evidence="1">
    <location>
        <begin position="21"/>
        <end position="31"/>
    </location>
</feature>
<reference evidence="2" key="1">
    <citation type="submission" date="2022-03" db="EMBL/GenBank/DDBJ databases">
        <title>Draft genome sequence of Aduncisulcus paluster, a free-living microaerophilic Fornicata.</title>
        <authorList>
            <person name="Yuyama I."/>
            <person name="Kume K."/>
            <person name="Tamura T."/>
            <person name="Inagaki Y."/>
            <person name="Hashimoto T."/>
        </authorList>
    </citation>
    <scope>NUCLEOTIDE SEQUENCE</scope>
    <source>
        <strain evidence="2">NY0171</strain>
    </source>
</reference>
<proteinExistence type="predicted"/>
<gene>
    <name evidence="2" type="ORF">ADUPG1_004139</name>
</gene>
<sequence length="112" mass="12849">MEFLGRKVSAKGISPAPSRVNDLKSLKPPRDKSQLRSCIGLFNFFRSFVPDYANLIAPLQVLTRKTVMFNWSGVEKKAFDMIIDEISKQTLLHYIDYKKRIILQTDASDRAL</sequence>
<dbReference type="PANTHER" id="PTHR33064">
    <property type="entry name" value="POL PROTEIN"/>
    <property type="match status" value="1"/>
</dbReference>
<feature type="region of interest" description="Disordered" evidence="1">
    <location>
        <begin position="1"/>
        <end position="31"/>
    </location>
</feature>
<dbReference type="InterPro" id="IPR051320">
    <property type="entry name" value="Viral_Replic_Matur_Polypro"/>
</dbReference>
<dbReference type="PANTHER" id="PTHR33064:SF37">
    <property type="entry name" value="RIBONUCLEASE H"/>
    <property type="match status" value="1"/>
</dbReference>
<dbReference type="InterPro" id="IPR043502">
    <property type="entry name" value="DNA/RNA_pol_sf"/>
</dbReference>
<dbReference type="Gene3D" id="3.30.70.270">
    <property type="match status" value="1"/>
</dbReference>
<organism evidence="2 3">
    <name type="scientific">Aduncisulcus paluster</name>
    <dbReference type="NCBI Taxonomy" id="2918883"/>
    <lineage>
        <taxon>Eukaryota</taxon>
        <taxon>Metamonada</taxon>
        <taxon>Carpediemonas-like organisms</taxon>
        <taxon>Aduncisulcus</taxon>
    </lineage>
</organism>